<protein>
    <recommendedName>
        <fullName evidence="3">Apea-like HEPN domain-containing protein</fullName>
    </recommendedName>
</protein>
<dbReference type="Proteomes" id="UP001296943">
    <property type="component" value="Unassembled WGS sequence"/>
</dbReference>
<gene>
    <name evidence="1" type="ORF">JOC48_002061</name>
</gene>
<name>A0ABS2N088_9BACI</name>
<keyword evidence="2" id="KW-1185">Reference proteome</keyword>
<organism evidence="1 2">
    <name type="scientific">Aquibacillus albus</name>
    <dbReference type="NCBI Taxonomy" id="1168171"/>
    <lineage>
        <taxon>Bacteria</taxon>
        <taxon>Bacillati</taxon>
        <taxon>Bacillota</taxon>
        <taxon>Bacilli</taxon>
        <taxon>Bacillales</taxon>
        <taxon>Bacillaceae</taxon>
        <taxon>Aquibacillus</taxon>
    </lineage>
</organism>
<evidence type="ECO:0008006" key="3">
    <source>
        <dbReference type="Google" id="ProtNLM"/>
    </source>
</evidence>
<evidence type="ECO:0000313" key="1">
    <source>
        <dbReference type="EMBL" id="MBM7571565.1"/>
    </source>
</evidence>
<proteinExistence type="predicted"/>
<dbReference type="RefSeq" id="WP_204499280.1">
    <property type="nucleotide sequence ID" value="NZ_JAFBDR010000009.1"/>
</dbReference>
<evidence type="ECO:0000313" key="2">
    <source>
        <dbReference type="Proteomes" id="UP001296943"/>
    </source>
</evidence>
<reference evidence="1 2" key="1">
    <citation type="submission" date="2021-01" db="EMBL/GenBank/DDBJ databases">
        <title>Genomic Encyclopedia of Type Strains, Phase IV (KMG-IV): sequencing the most valuable type-strain genomes for metagenomic binning, comparative biology and taxonomic classification.</title>
        <authorList>
            <person name="Goeker M."/>
        </authorList>
    </citation>
    <scope>NUCLEOTIDE SEQUENCE [LARGE SCALE GENOMIC DNA]</scope>
    <source>
        <strain evidence="1 2">DSM 23711</strain>
    </source>
</reference>
<accession>A0ABS2N088</accession>
<comment type="caution">
    <text evidence="1">The sequence shown here is derived from an EMBL/GenBank/DDBJ whole genome shotgun (WGS) entry which is preliminary data.</text>
</comment>
<sequence length="329" mass="38656">MNIGNVHQLKAEIEKQIIVSKHDVILAKEFLLTNQDNKINVLELMKTFVQNQNIQEPTKFLLEENEKENIKVSARYISIHLAYCEAVWSLIGSNSFIIENTDSKNYSPLSLGVKIHYYSEFQSNTLEFDELKIRLPFFIHRAFSMRQSSKETYLFTEPDLTVFKDFPNVDEEMKEAFRDSLKCFNNDLYRPAIVMAVTALEGAWIQLGLVLYELAKEKFGFDQTKYESKIDYLKGVTPITRKVEDINKFYSDYTHWFKDISDKTEINYKHLNKFKEWSNTVLGNRNSVHYGVEPITELKYEAVYAQLLSFKRYIFDLSKLFQSAKDELL</sequence>
<dbReference type="EMBL" id="JAFBDR010000009">
    <property type="protein sequence ID" value="MBM7571565.1"/>
    <property type="molecule type" value="Genomic_DNA"/>
</dbReference>